<feature type="compositionally biased region" description="Basic and acidic residues" evidence="1">
    <location>
        <begin position="20"/>
        <end position="32"/>
    </location>
</feature>
<feature type="compositionally biased region" description="Gly residues" evidence="1">
    <location>
        <begin position="35"/>
        <end position="46"/>
    </location>
</feature>
<gene>
    <name evidence="2" type="ORF">C6N40_07385</name>
</gene>
<dbReference type="EMBL" id="PVLF01000010">
    <property type="protein sequence ID" value="PRH82334.1"/>
    <property type="molecule type" value="Genomic_DNA"/>
</dbReference>
<name>A0A2P6M8L6_9GAMM</name>
<feature type="non-terminal residue" evidence="2">
    <location>
        <position position="72"/>
    </location>
</feature>
<protein>
    <submittedName>
        <fullName evidence="2">Uncharacterized protein</fullName>
    </submittedName>
</protein>
<sequence>MVARAGRAGRGRGGRCPALADRRGREPADDRGACPGRGRGGTGWRAGVRTGGAIGCHARAPASSRKPEGERA</sequence>
<comment type="caution">
    <text evidence="2">The sequence shown here is derived from an EMBL/GenBank/DDBJ whole genome shotgun (WGS) entry which is preliminary data.</text>
</comment>
<dbReference type="Proteomes" id="UP000241736">
    <property type="component" value="Unassembled WGS sequence"/>
</dbReference>
<evidence type="ECO:0000313" key="2">
    <source>
        <dbReference type="EMBL" id="PRH82334.1"/>
    </source>
</evidence>
<organism evidence="2 3">
    <name type="scientific">Arenimonas caeni</name>
    <dbReference type="NCBI Taxonomy" id="2058085"/>
    <lineage>
        <taxon>Bacteria</taxon>
        <taxon>Pseudomonadati</taxon>
        <taxon>Pseudomonadota</taxon>
        <taxon>Gammaproteobacteria</taxon>
        <taxon>Lysobacterales</taxon>
        <taxon>Lysobacteraceae</taxon>
        <taxon>Arenimonas</taxon>
    </lineage>
</organism>
<proteinExistence type="predicted"/>
<keyword evidence="3" id="KW-1185">Reference proteome</keyword>
<accession>A0A2P6M8L6</accession>
<dbReference type="AlphaFoldDB" id="A0A2P6M8L6"/>
<evidence type="ECO:0000256" key="1">
    <source>
        <dbReference type="SAM" id="MobiDB-lite"/>
    </source>
</evidence>
<feature type="region of interest" description="Disordered" evidence="1">
    <location>
        <begin position="1"/>
        <end position="46"/>
    </location>
</feature>
<evidence type="ECO:0000313" key="3">
    <source>
        <dbReference type="Proteomes" id="UP000241736"/>
    </source>
</evidence>
<reference evidence="2 3" key="1">
    <citation type="submission" date="2018-03" db="EMBL/GenBank/DDBJ databases">
        <title>Arenimonas caeni sp. nov., isolated from activated sludge.</title>
        <authorList>
            <person name="Liu H."/>
        </authorList>
    </citation>
    <scope>NUCLEOTIDE SEQUENCE [LARGE SCALE GENOMIC DNA]</scope>
    <source>
        <strain evidence="3">z29</strain>
    </source>
</reference>